<sequence>MESQVKYIDLLDNQFNEHFEEARIIGRLGGDYITEEGVCLLIYVRCQSIVPKDSSEIEIFDPSGYRFQIEKMGKLFAEIKNCATFIYLECPRSNPLNLPQSKKIIQQIDQTQAQGLLLIQYCFAQGQSWDSINDQSRKESFKSFIENLQNFQLGDFMEHISNMPHNSIIGNKKLDLIFNTAFSPIDLPSEIKQIRETDQLEVQVKEISQQEENHKNLIQQLQDKIKSLEDRLTDSESYNQKLEDELELVKKDKESEILVLQDRIKDIQEELVSANLNSLNTEKARSIDEQSSIIQADTESTSYKLSQKCDKYKQKVKDKKLKIKELKQENKEHHDTIIALKEQILEFSQHMQYRTSEKTHHQDDSYYSHSSSKSQKNEQQRNEAKDQIKFQSQDYKAFQNSSFDQSNYDQKQQIQENSYEESKQAYFNVIEREDQFNLFDRLQQEQKVVKTHTNIIDDQVNHYGASNDSKYFDLQSNNSQGKSQNNVQKIYISEKREDISSQDYNEIMKEIQFQEWKQKKLQEEQDNKIALQLREEEQKQIEQKQILIAQQTLRDQECQQFQQRIFKAPQFEDHLQQQDQIQNLNLIDQNSSQNKEQQISTPTMMSNTTGFEDSLIIKEDDINLIRDQVGASATFRKVYDNEEDQQFDKLQMELEGKKGLIFLTRAKNAKGDVVGSFGAYISIPYQAQKEQSFKDSKAFIFSLDKKIVFPQIDPTDSNISLGPSKIIQMGKIIEGLDKHAVQQLDLVLRQNGQTSKSSSNIGQSFKLPQGENQKVLTNILMFFIDRLEVYQMVTY</sequence>
<keyword evidence="1" id="KW-0175">Coiled coil</keyword>
<dbReference type="Proteomes" id="UP000039865">
    <property type="component" value="Unassembled WGS sequence"/>
</dbReference>
<protein>
    <submittedName>
        <fullName evidence="3">Uncharacterized protein</fullName>
    </submittedName>
</protein>
<dbReference type="InParanoid" id="A0A078B102"/>
<feature type="coiled-coil region" evidence="1">
    <location>
        <begin position="309"/>
        <end position="343"/>
    </location>
</feature>
<evidence type="ECO:0000256" key="1">
    <source>
        <dbReference type="SAM" id="Coils"/>
    </source>
</evidence>
<feature type="coiled-coil region" evidence="1">
    <location>
        <begin position="197"/>
        <end position="277"/>
    </location>
</feature>
<evidence type="ECO:0000313" key="4">
    <source>
        <dbReference type="Proteomes" id="UP000039865"/>
    </source>
</evidence>
<feature type="compositionally biased region" description="Basic and acidic residues" evidence="2">
    <location>
        <begin position="355"/>
        <end position="366"/>
    </location>
</feature>
<feature type="coiled-coil region" evidence="1">
    <location>
        <begin position="504"/>
        <end position="554"/>
    </location>
</feature>
<proteinExistence type="predicted"/>
<dbReference type="EMBL" id="CCKQ01016441">
    <property type="protein sequence ID" value="CDW88310.1"/>
    <property type="molecule type" value="Genomic_DNA"/>
</dbReference>
<evidence type="ECO:0000256" key="2">
    <source>
        <dbReference type="SAM" id="MobiDB-lite"/>
    </source>
</evidence>
<feature type="compositionally biased region" description="Basic and acidic residues" evidence="2">
    <location>
        <begin position="375"/>
        <end position="385"/>
    </location>
</feature>
<reference evidence="3 4" key="1">
    <citation type="submission" date="2014-06" db="EMBL/GenBank/DDBJ databases">
        <authorList>
            <person name="Swart Estienne"/>
        </authorList>
    </citation>
    <scope>NUCLEOTIDE SEQUENCE [LARGE SCALE GENOMIC DNA]</scope>
    <source>
        <strain evidence="3 4">130c</strain>
    </source>
</reference>
<evidence type="ECO:0000313" key="3">
    <source>
        <dbReference type="EMBL" id="CDW88310.1"/>
    </source>
</evidence>
<accession>A0A078B102</accession>
<gene>
    <name evidence="3" type="primary">Contig19386.g20549</name>
    <name evidence="3" type="ORF">STYLEM_17429</name>
</gene>
<dbReference type="AlphaFoldDB" id="A0A078B102"/>
<organism evidence="3 4">
    <name type="scientific">Stylonychia lemnae</name>
    <name type="common">Ciliate</name>
    <dbReference type="NCBI Taxonomy" id="5949"/>
    <lineage>
        <taxon>Eukaryota</taxon>
        <taxon>Sar</taxon>
        <taxon>Alveolata</taxon>
        <taxon>Ciliophora</taxon>
        <taxon>Intramacronucleata</taxon>
        <taxon>Spirotrichea</taxon>
        <taxon>Stichotrichia</taxon>
        <taxon>Sporadotrichida</taxon>
        <taxon>Oxytrichidae</taxon>
        <taxon>Stylonychinae</taxon>
        <taxon>Stylonychia</taxon>
    </lineage>
</organism>
<feature type="region of interest" description="Disordered" evidence="2">
    <location>
        <begin position="354"/>
        <end position="385"/>
    </location>
</feature>
<keyword evidence="4" id="KW-1185">Reference proteome</keyword>
<name>A0A078B102_STYLE</name>